<sequence>SILIYPCELITSKENCIFCRCRGSGIFSVIGSSQPTSKSVSTEYFHSKVCFITGFIITLFIILQNIWKISWRIK</sequence>
<feature type="transmembrane region" description="Helical" evidence="1">
    <location>
        <begin position="45"/>
        <end position="67"/>
    </location>
</feature>
<dbReference type="OrthoDB" id="6430333at2759"/>
<protein>
    <submittedName>
        <fullName evidence="2">Uncharacterized protein</fullName>
    </submittedName>
</protein>
<accession>A0A4Y2V2D4</accession>
<evidence type="ECO:0000313" key="3">
    <source>
        <dbReference type="Proteomes" id="UP000499080"/>
    </source>
</evidence>
<keyword evidence="1" id="KW-1133">Transmembrane helix</keyword>
<gene>
    <name evidence="2" type="ORF">AVEN_28571_1</name>
</gene>
<organism evidence="2 3">
    <name type="scientific">Araneus ventricosus</name>
    <name type="common">Orbweaver spider</name>
    <name type="synonym">Epeira ventricosa</name>
    <dbReference type="NCBI Taxonomy" id="182803"/>
    <lineage>
        <taxon>Eukaryota</taxon>
        <taxon>Metazoa</taxon>
        <taxon>Ecdysozoa</taxon>
        <taxon>Arthropoda</taxon>
        <taxon>Chelicerata</taxon>
        <taxon>Arachnida</taxon>
        <taxon>Araneae</taxon>
        <taxon>Araneomorphae</taxon>
        <taxon>Entelegynae</taxon>
        <taxon>Araneoidea</taxon>
        <taxon>Araneidae</taxon>
        <taxon>Araneus</taxon>
    </lineage>
</organism>
<comment type="caution">
    <text evidence="2">The sequence shown here is derived from an EMBL/GenBank/DDBJ whole genome shotgun (WGS) entry which is preliminary data.</text>
</comment>
<reference evidence="2 3" key="1">
    <citation type="journal article" date="2019" name="Sci. Rep.">
        <title>Orb-weaving spider Araneus ventricosus genome elucidates the spidroin gene catalogue.</title>
        <authorList>
            <person name="Kono N."/>
            <person name="Nakamura H."/>
            <person name="Ohtoshi R."/>
            <person name="Moran D.A.P."/>
            <person name="Shinohara A."/>
            <person name="Yoshida Y."/>
            <person name="Fujiwara M."/>
            <person name="Mori M."/>
            <person name="Tomita M."/>
            <person name="Arakawa K."/>
        </authorList>
    </citation>
    <scope>NUCLEOTIDE SEQUENCE [LARGE SCALE GENOMIC DNA]</scope>
</reference>
<dbReference type="EMBL" id="BGPR01041855">
    <property type="protein sequence ID" value="GBO18216.1"/>
    <property type="molecule type" value="Genomic_DNA"/>
</dbReference>
<proteinExistence type="predicted"/>
<dbReference type="AlphaFoldDB" id="A0A4Y2V2D4"/>
<feature type="non-terminal residue" evidence="2">
    <location>
        <position position="1"/>
    </location>
</feature>
<keyword evidence="3" id="KW-1185">Reference proteome</keyword>
<evidence type="ECO:0000313" key="2">
    <source>
        <dbReference type="EMBL" id="GBO18216.1"/>
    </source>
</evidence>
<dbReference type="Proteomes" id="UP000499080">
    <property type="component" value="Unassembled WGS sequence"/>
</dbReference>
<evidence type="ECO:0000256" key="1">
    <source>
        <dbReference type="SAM" id="Phobius"/>
    </source>
</evidence>
<name>A0A4Y2V2D4_ARAVE</name>
<keyword evidence="1" id="KW-0472">Membrane</keyword>
<keyword evidence="1" id="KW-0812">Transmembrane</keyword>